<gene>
    <name evidence="2" type="ORF">ACFSKK_16415</name>
</gene>
<sequence>MFSDINEKLIKIKGDLRKKQKYKVQIEDFQKELEVVEGKISQLNDQFKSDQEDVNKLERMSLTNLFVTLSGTKDEKLSKENKELLATKHRLDEVLKIKSGIDESINEIRNKLYPLSNVEDDYQKLLLDKEALIKSSHSTHADRVLELSEKEGNLRAYIDELNEAITAGELVKESLTDAENSLEKASNWGTADMLGGGTISGFVKHQHINDAEDYLHDAQTHMRKFQKELLDVQEEAKLEVDISGLLMFADFFFDGFIVDFMVQGRINDALDKTREQYDKVTEILDKLVDQVNGKMEELELVQKEKKFIVEQL</sequence>
<evidence type="ECO:0000256" key="1">
    <source>
        <dbReference type="SAM" id="Coils"/>
    </source>
</evidence>
<keyword evidence="3" id="KW-1185">Reference proteome</keyword>
<organism evidence="2 3">
    <name type="scientific">Metabacillus endolithicus</name>
    <dbReference type="NCBI Taxonomy" id="1535204"/>
    <lineage>
        <taxon>Bacteria</taxon>
        <taxon>Bacillati</taxon>
        <taxon>Bacillota</taxon>
        <taxon>Bacilli</taxon>
        <taxon>Bacillales</taxon>
        <taxon>Bacillaceae</taxon>
        <taxon>Metabacillus</taxon>
    </lineage>
</organism>
<dbReference type="Proteomes" id="UP001597318">
    <property type="component" value="Unassembled WGS sequence"/>
</dbReference>
<reference evidence="3" key="1">
    <citation type="journal article" date="2019" name="Int. J. Syst. Evol. Microbiol.">
        <title>The Global Catalogue of Microorganisms (GCM) 10K type strain sequencing project: providing services to taxonomists for standard genome sequencing and annotation.</title>
        <authorList>
            <consortium name="The Broad Institute Genomics Platform"/>
            <consortium name="The Broad Institute Genome Sequencing Center for Infectious Disease"/>
            <person name="Wu L."/>
            <person name="Ma J."/>
        </authorList>
    </citation>
    <scope>NUCLEOTIDE SEQUENCE [LARGE SCALE GENOMIC DNA]</scope>
    <source>
        <strain evidence="3">CGMCC 1.15474</strain>
    </source>
</reference>
<feature type="coiled-coil region" evidence="1">
    <location>
        <begin position="270"/>
        <end position="304"/>
    </location>
</feature>
<protein>
    <recommendedName>
        <fullName evidence="4">LXG domain-containing protein</fullName>
    </recommendedName>
</protein>
<accession>A0ABW5BZI7</accession>
<dbReference type="RefSeq" id="WP_247338881.1">
    <property type="nucleotide sequence ID" value="NZ_CP095550.1"/>
</dbReference>
<feature type="coiled-coil region" evidence="1">
    <location>
        <begin position="19"/>
        <end position="60"/>
    </location>
</feature>
<name>A0ABW5BZI7_9BACI</name>
<evidence type="ECO:0008006" key="4">
    <source>
        <dbReference type="Google" id="ProtNLM"/>
    </source>
</evidence>
<dbReference type="EMBL" id="JBHUIK010000003">
    <property type="protein sequence ID" value="MFD2215277.1"/>
    <property type="molecule type" value="Genomic_DNA"/>
</dbReference>
<keyword evidence="1" id="KW-0175">Coiled coil</keyword>
<feature type="coiled-coil region" evidence="1">
    <location>
        <begin position="208"/>
        <end position="235"/>
    </location>
</feature>
<proteinExistence type="predicted"/>
<evidence type="ECO:0000313" key="2">
    <source>
        <dbReference type="EMBL" id="MFD2215277.1"/>
    </source>
</evidence>
<comment type="caution">
    <text evidence="2">The sequence shown here is derived from an EMBL/GenBank/DDBJ whole genome shotgun (WGS) entry which is preliminary data.</text>
</comment>
<evidence type="ECO:0000313" key="3">
    <source>
        <dbReference type="Proteomes" id="UP001597318"/>
    </source>
</evidence>